<evidence type="ECO:0000313" key="3">
    <source>
        <dbReference type="Proteomes" id="UP001203852"/>
    </source>
</evidence>
<dbReference type="InterPro" id="IPR009078">
    <property type="entry name" value="Ferritin-like_SF"/>
</dbReference>
<dbReference type="InterPro" id="IPR039254">
    <property type="entry name" value="Rds1"/>
</dbReference>
<comment type="caution">
    <text evidence="2">The sequence shown here is derived from an EMBL/GenBank/DDBJ whole genome shotgun (WGS) entry which is preliminary data.</text>
</comment>
<keyword evidence="1" id="KW-0732">Signal</keyword>
<evidence type="ECO:0000313" key="2">
    <source>
        <dbReference type="EMBL" id="KAI1610156.1"/>
    </source>
</evidence>
<dbReference type="Pfam" id="PF13668">
    <property type="entry name" value="Ferritin_2"/>
    <property type="match status" value="1"/>
</dbReference>
<feature type="chain" id="PRO_5042930795" evidence="1">
    <location>
        <begin position="19"/>
        <end position="308"/>
    </location>
</feature>
<dbReference type="CDD" id="cd00657">
    <property type="entry name" value="Ferritin_like"/>
    <property type="match status" value="1"/>
</dbReference>
<dbReference type="SUPFAM" id="SSF47240">
    <property type="entry name" value="Ferritin-like"/>
    <property type="match status" value="1"/>
</dbReference>
<dbReference type="EMBL" id="MU404358">
    <property type="protein sequence ID" value="KAI1610156.1"/>
    <property type="molecule type" value="Genomic_DNA"/>
</dbReference>
<organism evidence="2 3">
    <name type="scientific">Exophiala viscosa</name>
    <dbReference type="NCBI Taxonomy" id="2486360"/>
    <lineage>
        <taxon>Eukaryota</taxon>
        <taxon>Fungi</taxon>
        <taxon>Dikarya</taxon>
        <taxon>Ascomycota</taxon>
        <taxon>Pezizomycotina</taxon>
        <taxon>Eurotiomycetes</taxon>
        <taxon>Chaetothyriomycetidae</taxon>
        <taxon>Chaetothyriales</taxon>
        <taxon>Herpotrichiellaceae</taxon>
        <taxon>Exophiala</taxon>
    </lineage>
</organism>
<reference evidence="2" key="1">
    <citation type="journal article" date="2022" name="bioRxiv">
        <title>Deciphering the potential niche of two novel black yeast fungi from a biological soil crust based on their genomes, phenotypes, and melanin regulation.</title>
        <authorList>
            <consortium name="DOE Joint Genome Institute"/>
            <person name="Carr E.C."/>
            <person name="Barton Q."/>
            <person name="Grambo S."/>
            <person name="Sullivan M."/>
            <person name="Renfro C.M."/>
            <person name="Kuo A."/>
            <person name="Pangilinan J."/>
            <person name="Lipzen A."/>
            <person name="Keymanesh K."/>
            <person name="Savage E."/>
            <person name="Barry K."/>
            <person name="Grigoriev I.V."/>
            <person name="Riekhof W.R."/>
            <person name="Harris S.S."/>
        </authorList>
    </citation>
    <scope>NUCLEOTIDE SEQUENCE</scope>
    <source>
        <strain evidence="2">JF 03-4F</strain>
    </source>
</reference>
<dbReference type="PANTHER" id="PTHR38705">
    <property type="entry name" value="PROTEIN RDS1"/>
    <property type="match status" value="1"/>
</dbReference>
<keyword evidence="3" id="KW-1185">Reference proteome</keyword>
<sequence length="308" mass="32166">MKSSSIAASVLWACGALAAPAGLSPRQTTNIDTTVLQFALTLEHLENAFYHGAINNFTEQDFMNAGYSATYYNNLKYISVDEQSHVQLLSSALTAAGVTPNAACSYKFPYTDVKSFITLSSVLEGVGVSAYLGGAPLITSKAYLTVAGSILVTEALHTSYQRANIGEVPMANPYGTPLDPTSVYTLAAMFITSCPASNAALPFTAFPTLTYDSTASCWGGESIKLTGAKDIPAGSYVTFISGLSVVSVQGTISGADIMVEVPAVAMGQTYVFITSKDIEGTFVDANVVFGPAIIEVAPPAPVINDSIV</sequence>
<evidence type="ECO:0000256" key="1">
    <source>
        <dbReference type="SAM" id="SignalP"/>
    </source>
</evidence>
<dbReference type="PANTHER" id="PTHR38705:SF1">
    <property type="entry name" value="PROTEIN RDS1"/>
    <property type="match status" value="1"/>
</dbReference>
<name>A0AAN6DQ42_9EURO</name>
<gene>
    <name evidence="2" type="ORF">EDD36DRAFT_467231</name>
</gene>
<proteinExistence type="predicted"/>
<dbReference type="AlphaFoldDB" id="A0AAN6DQ42"/>
<accession>A0AAN6DQ42</accession>
<dbReference type="Proteomes" id="UP001203852">
    <property type="component" value="Unassembled WGS sequence"/>
</dbReference>
<protein>
    <submittedName>
        <fullName evidence="2">Ferritin-like domain-containing protein</fullName>
    </submittedName>
</protein>
<feature type="signal peptide" evidence="1">
    <location>
        <begin position="1"/>
        <end position="18"/>
    </location>
</feature>